<dbReference type="RefSeq" id="WP_018662037.1">
    <property type="nucleotide sequence ID" value="NZ_HF952018.1"/>
</dbReference>
<dbReference type="GO" id="GO:0005829">
    <property type="term" value="C:cytosol"/>
    <property type="evidence" value="ECO:0007669"/>
    <property type="project" value="TreeGrafter"/>
</dbReference>
<dbReference type="NCBIfam" id="TIGR02644">
    <property type="entry name" value="Y_phosphoryl"/>
    <property type="match status" value="1"/>
</dbReference>
<dbReference type="eggNOG" id="COG0213">
    <property type="taxonomic scope" value="Bacteria"/>
</dbReference>
<dbReference type="NCBIfam" id="NF004490">
    <property type="entry name" value="PRK05820.1"/>
    <property type="match status" value="1"/>
</dbReference>
<comment type="catalytic activity">
    <reaction evidence="11">
        <text>uridine + phosphate = alpha-D-ribose 1-phosphate + uracil</text>
        <dbReference type="Rhea" id="RHEA:24388"/>
        <dbReference type="ChEBI" id="CHEBI:16704"/>
        <dbReference type="ChEBI" id="CHEBI:17568"/>
        <dbReference type="ChEBI" id="CHEBI:43474"/>
        <dbReference type="ChEBI" id="CHEBI:57720"/>
        <dbReference type="EC" id="2.4.2.2"/>
    </reaction>
</comment>
<comment type="caution">
    <text evidence="14">The sequence shown here is derived from an EMBL/GenBank/DDBJ whole genome shotgun (WGS) entry which is preliminary data.</text>
</comment>
<keyword evidence="9 14" id="KW-0808">Transferase</keyword>
<evidence type="ECO:0000256" key="9">
    <source>
        <dbReference type="ARBA" id="ARBA00022679"/>
    </source>
</evidence>
<dbReference type="InterPro" id="IPR036320">
    <property type="entry name" value="Glycosyl_Trfase_fam3_N_dom_sf"/>
</dbReference>
<dbReference type="Gene3D" id="3.40.1030.10">
    <property type="entry name" value="Nucleoside phosphorylase/phosphoribosyltransferase catalytic domain"/>
    <property type="match status" value="1"/>
</dbReference>
<dbReference type="PROSITE" id="PS00647">
    <property type="entry name" value="THYMID_PHOSPHORYLASE"/>
    <property type="match status" value="1"/>
</dbReference>
<sequence>MRMYDIILKKRNGQELTKEEIDFFVEGYTKGEIPDYQVSALLMAIYFNKMSKRETADLTMAMVNSGETIDLSEIEGIKVDKHSTGGVGDKTTLVLAPMVAACGVPVAKMSGRGLGHTGGTIDKLESIKGFSVEMTKKQFIDNVNKIKMAVGGQTADLAPADKKLYALRDVTATVDNVSLIASSIMSKKIAAGADAIVLDVKTGTGAFMKTLEDSFELAQEMVDIGTNVGRNTIAVISDMDQPLGYAVGNALEVKEAVETLKGHGPEDLLELCIVLGTQMLLLAGKAKTEEEARKMLQETITSGSAYEKFKEFVKAQGGDVSVIEDLELLPKAEHVIEVKSDREGYITKIVADQIGIAALILGAGRETKESSIDPAVGIVIKEKVGSYVKKGDVIAYLYANDLNKAKISEQKLLEAYHIEEKKPEERPLIFGIVTKDGIKRF</sequence>
<keyword evidence="10" id="KW-0479">Metal-binding</keyword>
<dbReference type="InterPro" id="IPR018090">
    <property type="entry name" value="Pyrmidine_PPas_bac/euk"/>
</dbReference>
<evidence type="ECO:0000256" key="11">
    <source>
        <dbReference type="ARBA" id="ARBA00048453"/>
    </source>
</evidence>
<evidence type="ECO:0000313" key="15">
    <source>
        <dbReference type="Proteomes" id="UP000014923"/>
    </source>
</evidence>
<dbReference type="PANTHER" id="PTHR10515:SF0">
    <property type="entry name" value="THYMIDINE PHOSPHORYLASE"/>
    <property type="match status" value="1"/>
</dbReference>
<dbReference type="InterPro" id="IPR000312">
    <property type="entry name" value="Glycosyl_Trfase_fam3"/>
</dbReference>
<dbReference type="SUPFAM" id="SSF47648">
    <property type="entry name" value="Nucleoside phosphorylase/phosphoribosyltransferase N-terminal domain"/>
    <property type="match status" value="1"/>
</dbReference>
<evidence type="ECO:0000256" key="1">
    <source>
        <dbReference type="ARBA" id="ARBA00001066"/>
    </source>
</evidence>
<comment type="catalytic activity">
    <reaction evidence="1">
        <text>2'-deoxyuridine + phosphate = 2-deoxy-alpha-D-ribose 1-phosphate + uracil</text>
        <dbReference type="Rhea" id="RHEA:22824"/>
        <dbReference type="ChEBI" id="CHEBI:16450"/>
        <dbReference type="ChEBI" id="CHEBI:17568"/>
        <dbReference type="ChEBI" id="CHEBI:43474"/>
        <dbReference type="ChEBI" id="CHEBI:57259"/>
        <dbReference type="EC" id="2.4.2.2"/>
    </reaction>
</comment>
<comment type="catalytic activity">
    <reaction evidence="12">
        <text>thymidine + phosphate = 2-deoxy-alpha-D-ribose 1-phosphate + thymine</text>
        <dbReference type="Rhea" id="RHEA:16037"/>
        <dbReference type="ChEBI" id="CHEBI:17748"/>
        <dbReference type="ChEBI" id="CHEBI:17821"/>
        <dbReference type="ChEBI" id="CHEBI:43474"/>
        <dbReference type="ChEBI" id="CHEBI:57259"/>
        <dbReference type="EC" id="2.4.2.2"/>
    </reaction>
</comment>
<dbReference type="PANTHER" id="PTHR10515">
    <property type="entry name" value="THYMIDINE PHOSPHORYLASE"/>
    <property type="match status" value="1"/>
</dbReference>
<name>R7RPR2_9CLOT</name>
<dbReference type="GO" id="GO:0006206">
    <property type="term" value="P:pyrimidine nucleobase metabolic process"/>
    <property type="evidence" value="ECO:0007669"/>
    <property type="project" value="InterPro"/>
</dbReference>
<dbReference type="Pfam" id="PF02885">
    <property type="entry name" value="Glycos_trans_3N"/>
    <property type="match status" value="1"/>
</dbReference>
<evidence type="ECO:0000256" key="3">
    <source>
        <dbReference type="ARBA" id="ARBA00003877"/>
    </source>
</evidence>
<dbReference type="AlphaFoldDB" id="R7RPR2"/>
<evidence type="ECO:0000256" key="4">
    <source>
        <dbReference type="ARBA" id="ARBA00006915"/>
    </source>
</evidence>
<dbReference type="HOGENOM" id="CLU_025040_0_1_9"/>
<evidence type="ECO:0000256" key="10">
    <source>
        <dbReference type="ARBA" id="ARBA00022723"/>
    </source>
</evidence>
<dbReference type="NCBIfam" id="NF004747">
    <property type="entry name" value="PRK06078.1"/>
    <property type="match status" value="1"/>
</dbReference>
<dbReference type="InterPro" id="IPR000053">
    <property type="entry name" value="Thymidine/pyrmidine_PPase"/>
</dbReference>
<dbReference type="FunFam" id="1.20.970.10:FF:000002">
    <property type="entry name" value="Pyrimidine-nucleoside phosphorylase"/>
    <property type="match status" value="1"/>
</dbReference>
<dbReference type="FunFam" id="3.40.1030.10:FF:000003">
    <property type="entry name" value="Pyrimidine-nucleoside phosphorylase"/>
    <property type="match status" value="1"/>
</dbReference>
<dbReference type="Gene3D" id="3.90.1170.30">
    <property type="entry name" value="Pyrimidine nucleoside phosphorylase-like, C-terminal domain"/>
    <property type="match status" value="1"/>
</dbReference>
<evidence type="ECO:0000256" key="12">
    <source>
        <dbReference type="ARBA" id="ARBA00048525"/>
    </source>
</evidence>
<evidence type="ECO:0000256" key="5">
    <source>
        <dbReference type="ARBA" id="ARBA00011738"/>
    </source>
</evidence>
<accession>R7RPR2</accession>
<dbReference type="InterPro" id="IPR036566">
    <property type="entry name" value="PYNP-like_C_sf"/>
</dbReference>
<dbReference type="GO" id="GO:0006213">
    <property type="term" value="P:pyrimidine nucleoside metabolic process"/>
    <property type="evidence" value="ECO:0007669"/>
    <property type="project" value="InterPro"/>
</dbReference>
<dbReference type="InterPro" id="IPR017872">
    <property type="entry name" value="Pyrmidine_PPase_CS"/>
</dbReference>
<dbReference type="OrthoDB" id="9763887at2"/>
<dbReference type="EC" id="2.4.2.2" evidence="6"/>
<dbReference type="Gene3D" id="1.20.970.10">
    <property type="entry name" value="Transferase, Pyrimidine Nucleoside Phosphorylase, Chain C"/>
    <property type="match status" value="1"/>
</dbReference>
<comment type="subunit">
    <text evidence="5">Homodimer.</text>
</comment>
<dbReference type="GO" id="GO:0004645">
    <property type="term" value="F:1,4-alpha-oligoglucan phosphorylase activity"/>
    <property type="evidence" value="ECO:0007669"/>
    <property type="project" value="InterPro"/>
</dbReference>
<feature type="domain" description="Pyrimidine nucleoside phosphorylase C-terminal" evidence="13">
    <location>
        <begin position="345"/>
        <end position="419"/>
    </location>
</feature>
<dbReference type="SUPFAM" id="SSF52418">
    <property type="entry name" value="Nucleoside phosphorylase/phosphoribosyltransferase catalytic domain"/>
    <property type="match status" value="1"/>
</dbReference>
<reference evidence="14" key="1">
    <citation type="submission" date="2013-03" db="EMBL/GenBank/DDBJ databases">
        <title>Draft genome sequence of the hydrogen-ethanol-producing anaerobic alkalithermophilic Caloramator celere.</title>
        <authorList>
            <person name="Ciranna A."/>
            <person name="Larjo A."/>
            <person name="Kivisto A."/>
            <person name="Santala V."/>
            <person name="Roos C."/>
            <person name="Karp M."/>
        </authorList>
    </citation>
    <scope>NUCLEOTIDE SEQUENCE [LARGE SCALE GENOMIC DNA]</scope>
    <source>
        <strain evidence="14">DSM 8682</strain>
    </source>
</reference>
<dbReference type="GO" id="GO:0046872">
    <property type="term" value="F:metal ion binding"/>
    <property type="evidence" value="ECO:0007669"/>
    <property type="project" value="UniProtKB-KW"/>
</dbReference>
<protein>
    <recommendedName>
        <fullName evidence="7">Pyrimidine-nucleoside phosphorylase</fullName>
        <ecNumber evidence="6">2.4.2.2</ecNumber>
    </recommendedName>
</protein>
<comment type="cofactor">
    <cofactor evidence="2">
        <name>K(+)</name>
        <dbReference type="ChEBI" id="CHEBI:29103"/>
    </cofactor>
</comment>
<dbReference type="InterPro" id="IPR035902">
    <property type="entry name" value="Nuc_phospho_transferase"/>
</dbReference>
<evidence type="ECO:0000259" key="13">
    <source>
        <dbReference type="SMART" id="SM00941"/>
    </source>
</evidence>
<dbReference type="EMBL" id="CAVN010000095">
    <property type="protein sequence ID" value="CDF58187.1"/>
    <property type="molecule type" value="Genomic_DNA"/>
</dbReference>
<dbReference type="Pfam" id="PF07831">
    <property type="entry name" value="PYNP_C"/>
    <property type="match status" value="1"/>
</dbReference>
<evidence type="ECO:0000256" key="7">
    <source>
        <dbReference type="ARBA" id="ARBA00014680"/>
    </source>
</evidence>
<evidence type="ECO:0000256" key="6">
    <source>
        <dbReference type="ARBA" id="ARBA00011889"/>
    </source>
</evidence>
<dbReference type="PIRSF" id="PIRSF000478">
    <property type="entry name" value="TP_PyNP"/>
    <property type="match status" value="1"/>
</dbReference>
<dbReference type="SUPFAM" id="SSF54680">
    <property type="entry name" value="Pyrimidine nucleoside phosphorylase C-terminal domain"/>
    <property type="match status" value="1"/>
</dbReference>
<dbReference type="GO" id="GO:0009032">
    <property type="term" value="F:thymidine phosphorylase activity"/>
    <property type="evidence" value="ECO:0007669"/>
    <property type="project" value="RHEA"/>
</dbReference>
<keyword evidence="8 14" id="KW-0328">Glycosyltransferase</keyword>
<evidence type="ECO:0000313" key="14">
    <source>
        <dbReference type="EMBL" id="CDF58187.1"/>
    </source>
</evidence>
<keyword evidence="15" id="KW-1185">Reference proteome</keyword>
<gene>
    <name evidence="14" type="ORF">TCEL_00233</name>
</gene>
<proteinExistence type="inferred from homology"/>
<organism evidence="14 15">
    <name type="scientific">Thermobrachium celere DSM 8682</name>
    <dbReference type="NCBI Taxonomy" id="941824"/>
    <lineage>
        <taxon>Bacteria</taxon>
        <taxon>Bacillati</taxon>
        <taxon>Bacillota</taxon>
        <taxon>Clostridia</taxon>
        <taxon>Eubacteriales</taxon>
        <taxon>Clostridiaceae</taxon>
        <taxon>Thermobrachium</taxon>
    </lineage>
</organism>
<evidence type="ECO:0000256" key="2">
    <source>
        <dbReference type="ARBA" id="ARBA00001958"/>
    </source>
</evidence>
<dbReference type="InterPro" id="IPR013102">
    <property type="entry name" value="PYNP_C"/>
</dbReference>
<comment type="similarity">
    <text evidence="4">Belongs to the thymidine/pyrimidine-nucleoside phosphorylase family.</text>
</comment>
<dbReference type="Pfam" id="PF00591">
    <property type="entry name" value="Glycos_transf_3"/>
    <property type="match status" value="1"/>
</dbReference>
<evidence type="ECO:0000256" key="8">
    <source>
        <dbReference type="ARBA" id="ARBA00022676"/>
    </source>
</evidence>
<dbReference type="GO" id="GO:0004850">
    <property type="term" value="F:uridine phosphorylase activity"/>
    <property type="evidence" value="ECO:0007669"/>
    <property type="project" value="RHEA"/>
</dbReference>
<dbReference type="SMART" id="SM00941">
    <property type="entry name" value="PYNP_C"/>
    <property type="match status" value="1"/>
</dbReference>
<dbReference type="InterPro" id="IPR017459">
    <property type="entry name" value="Glycosyl_Trfase_fam3_N_dom"/>
</dbReference>
<dbReference type="GO" id="GO:0047847">
    <property type="term" value="F:deoxyuridine phosphorylase activity"/>
    <property type="evidence" value="ECO:0007669"/>
    <property type="project" value="RHEA"/>
</dbReference>
<comment type="function">
    <text evidence="3">Catalyzes phosphorolysis of the pyrimidine nucleosides uridine, thymidine and 2'-deoxyuridine with the formation of the corresponding pyrimidine base and ribose-1-phosphate.</text>
</comment>
<dbReference type="Proteomes" id="UP000014923">
    <property type="component" value="Unassembled WGS sequence"/>
</dbReference>